<evidence type="ECO:0000256" key="7">
    <source>
        <dbReference type="ARBA" id="ARBA00023136"/>
    </source>
</evidence>
<evidence type="ECO:0000313" key="11">
    <source>
        <dbReference type="EMBL" id="EIJ35115.1"/>
    </source>
</evidence>
<feature type="transmembrane region" description="Helical" evidence="10">
    <location>
        <begin position="121"/>
        <end position="149"/>
    </location>
</feature>
<dbReference type="GO" id="GO:0015293">
    <property type="term" value="F:symporter activity"/>
    <property type="evidence" value="ECO:0007669"/>
    <property type="project" value="UniProtKB-KW"/>
</dbReference>
<accession>A0A656HJD4</accession>
<dbReference type="Proteomes" id="UP000005317">
    <property type="component" value="Unassembled WGS sequence"/>
</dbReference>
<keyword evidence="8" id="KW-0915">Sodium</keyword>
<feature type="transmembrane region" description="Helical" evidence="10">
    <location>
        <begin position="362"/>
        <end position="382"/>
    </location>
</feature>
<keyword evidence="8" id="KW-0739">Sodium transport</keyword>
<organism evidence="11 12">
    <name type="scientific">Thiothrix nivea (strain ATCC 35100 / DSM 5205 / JP2)</name>
    <dbReference type="NCBI Taxonomy" id="870187"/>
    <lineage>
        <taxon>Bacteria</taxon>
        <taxon>Pseudomonadati</taxon>
        <taxon>Pseudomonadota</taxon>
        <taxon>Gammaproteobacteria</taxon>
        <taxon>Thiotrichales</taxon>
        <taxon>Thiotrichaceae</taxon>
        <taxon>Thiothrix</taxon>
    </lineage>
</organism>
<dbReference type="PANTHER" id="PTHR46154">
    <property type="match status" value="1"/>
</dbReference>
<comment type="subcellular location">
    <subcellularLocation>
        <location evidence="1">Membrane</location>
        <topology evidence="1">Multi-pass membrane protein</topology>
    </subcellularLocation>
</comment>
<dbReference type="InterPro" id="IPR031155">
    <property type="entry name" value="DUR"/>
</dbReference>
<evidence type="ECO:0000256" key="6">
    <source>
        <dbReference type="ARBA" id="ARBA00022989"/>
    </source>
</evidence>
<evidence type="ECO:0000256" key="3">
    <source>
        <dbReference type="ARBA" id="ARBA00022448"/>
    </source>
</evidence>
<dbReference type="PROSITE" id="PS50283">
    <property type="entry name" value="NA_SOLUT_SYMP_3"/>
    <property type="match status" value="1"/>
</dbReference>
<feature type="transmembrane region" description="Helical" evidence="10">
    <location>
        <begin position="441"/>
        <end position="458"/>
    </location>
</feature>
<evidence type="ECO:0000256" key="2">
    <source>
        <dbReference type="ARBA" id="ARBA00006434"/>
    </source>
</evidence>
<feature type="transmembrane region" description="Helical" evidence="10">
    <location>
        <begin position="80"/>
        <end position="100"/>
    </location>
</feature>
<feature type="transmembrane region" description="Helical" evidence="10">
    <location>
        <begin position="415"/>
        <end position="435"/>
    </location>
</feature>
<feature type="transmembrane region" description="Helical" evidence="10">
    <location>
        <begin position="6"/>
        <end position="29"/>
    </location>
</feature>
<feature type="transmembrane region" description="Helical" evidence="10">
    <location>
        <begin position="388"/>
        <end position="408"/>
    </location>
</feature>
<dbReference type="InterPro" id="IPR038377">
    <property type="entry name" value="Na/Glc_symporter_sf"/>
</dbReference>
<evidence type="ECO:0000256" key="5">
    <source>
        <dbReference type="ARBA" id="ARBA00022847"/>
    </source>
</evidence>
<keyword evidence="6 10" id="KW-1133">Transmembrane helix</keyword>
<dbReference type="EMBL" id="JH651384">
    <property type="protein sequence ID" value="EIJ35115.1"/>
    <property type="molecule type" value="Genomic_DNA"/>
</dbReference>
<dbReference type="GO" id="GO:0015204">
    <property type="term" value="F:urea transmembrane transporter activity"/>
    <property type="evidence" value="ECO:0007669"/>
    <property type="project" value="InterPro"/>
</dbReference>
<evidence type="ECO:0000256" key="1">
    <source>
        <dbReference type="ARBA" id="ARBA00004141"/>
    </source>
</evidence>
<keyword evidence="5" id="KW-0769">Symport</keyword>
<dbReference type="RefSeq" id="WP_002709027.1">
    <property type="nucleotide sequence ID" value="NZ_JH651384.1"/>
</dbReference>
<dbReference type="OrthoDB" id="9789704at2"/>
<comment type="similarity">
    <text evidence="2 9">Belongs to the sodium:solute symporter (SSF) (TC 2.A.21) family.</text>
</comment>
<proteinExistence type="inferred from homology"/>
<dbReference type="Gene3D" id="1.20.1730.10">
    <property type="entry name" value="Sodium/glucose cotransporter"/>
    <property type="match status" value="1"/>
</dbReference>
<feature type="transmembrane region" description="Helical" evidence="10">
    <location>
        <begin position="41"/>
        <end position="60"/>
    </location>
</feature>
<evidence type="ECO:0000313" key="12">
    <source>
        <dbReference type="Proteomes" id="UP000005317"/>
    </source>
</evidence>
<dbReference type="InterPro" id="IPR018212">
    <property type="entry name" value="Na/solute_symporter_CS"/>
</dbReference>
<gene>
    <name evidence="11" type="ORF">Thini_2575</name>
</gene>
<dbReference type="PANTHER" id="PTHR46154:SF4">
    <property type="entry name" value="UREA ACTIVE TRANSPORTER"/>
    <property type="match status" value="1"/>
</dbReference>
<keyword evidence="12" id="KW-1185">Reference proteome</keyword>
<dbReference type="Pfam" id="PF00474">
    <property type="entry name" value="SSF"/>
    <property type="match status" value="1"/>
</dbReference>
<feature type="transmembrane region" description="Helical" evidence="10">
    <location>
        <begin position="155"/>
        <end position="174"/>
    </location>
</feature>
<dbReference type="PROSITE" id="PS00456">
    <property type="entry name" value="NA_SOLUT_SYMP_1"/>
    <property type="match status" value="1"/>
</dbReference>
<dbReference type="InterPro" id="IPR001734">
    <property type="entry name" value="Na/solute_symporter"/>
</dbReference>
<protein>
    <submittedName>
        <fullName evidence="11">Na+/solute symporter</fullName>
    </submittedName>
</protein>
<name>A0A656HJD4_THINJ</name>
<keyword evidence="3" id="KW-0813">Transport</keyword>
<feature type="transmembrane region" description="Helical" evidence="10">
    <location>
        <begin position="267"/>
        <end position="295"/>
    </location>
</feature>
<feature type="transmembrane region" description="Helical" evidence="10">
    <location>
        <begin position="181"/>
        <end position="202"/>
    </location>
</feature>
<dbReference type="GO" id="GO:0016020">
    <property type="term" value="C:membrane"/>
    <property type="evidence" value="ECO:0007669"/>
    <property type="project" value="UniProtKB-SubCell"/>
</dbReference>
<evidence type="ECO:0000256" key="4">
    <source>
        <dbReference type="ARBA" id="ARBA00022692"/>
    </source>
</evidence>
<evidence type="ECO:0000256" key="9">
    <source>
        <dbReference type="RuleBase" id="RU362091"/>
    </source>
</evidence>
<dbReference type="AlphaFoldDB" id="A0A656HJD4"/>
<keyword evidence="8" id="KW-0406">Ion transport</keyword>
<keyword evidence="4 10" id="KW-0812">Transmembrane</keyword>
<keyword evidence="7 10" id="KW-0472">Membrane</keyword>
<dbReference type="GO" id="GO:0006814">
    <property type="term" value="P:sodium ion transport"/>
    <property type="evidence" value="ECO:0007669"/>
    <property type="project" value="UniProtKB-KW"/>
</dbReference>
<feature type="transmembrane region" description="Helical" evidence="10">
    <location>
        <begin position="222"/>
        <end position="246"/>
    </location>
</feature>
<evidence type="ECO:0000256" key="10">
    <source>
        <dbReference type="SAM" id="Phobius"/>
    </source>
</evidence>
<evidence type="ECO:0000256" key="8">
    <source>
        <dbReference type="ARBA" id="ARBA00023201"/>
    </source>
</evidence>
<reference evidence="12" key="1">
    <citation type="journal article" date="2011" name="Stand. Genomic Sci.">
        <title>Genome sequence of the filamentous, gliding Thiothrix nivea neotype strain (JP2(T)).</title>
        <authorList>
            <person name="Lapidus A."/>
            <person name="Nolan M."/>
            <person name="Lucas S."/>
            <person name="Glavina Del Rio T."/>
            <person name="Tice H."/>
            <person name="Cheng J.F."/>
            <person name="Tapia R."/>
            <person name="Han C."/>
            <person name="Goodwin L."/>
            <person name="Pitluck S."/>
            <person name="Liolios K."/>
            <person name="Pagani I."/>
            <person name="Ivanova N."/>
            <person name="Huntemann M."/>
            <person name="Mavromatis K."/>
            <person name="Mikhailova N."/>
            <person name="Pati A."/>
            <person name="Chen A."/>
            <person name="Palaniappan K."/>
            <person name="Land M."/>
            <person name="Brambilla E.M."/>
            <person name="Rohde M."/>
            <person name="Abt B."/>
            <person name="Verbarg S."/>
            <person name="Goker M."/>
            <person name="Bristow J."/>
            <person name="Eisen J.A."/>
            <person name="Markowitz V."/>
            <person name="Hugenholtz P."/>
            <person name="Kyrpides N.C."/>
            <person name="Klenk H.P."/>
            <person name="Woyke T."/>
        </authorList>
    </citation>
    <scope>NUCLEOTIDE SEQUENCE [LARGE SCALE GENOMIC DNA]</scope>
    <source>
        <strain evidence="12">ATCC 35100 / DSM 5205 / JP2</strain>
    </source>
</reference>
<sequence length="472" mass="50388" precursor="true">MFESYLSPGTALMILLVFGAFWVAFGAWLGRGNRSLDDFMLAGRNVGFALAAATAMATWVTSNTTMVAPQLTYQLGVWGMVGYALGAVGLILFAPLAGRIKTLLPAGFTSGDFIRKRYGKLAWRVFLIISLFYSIGWLISLGMAGGLLVNALSGLDYHIGMSVILAICVGYTLLGGLRAVIATDFVQTLIILFGIVWLAWLVMDNMSFEQLHTAVQEERPELLNLLFPAAIMFLFNNLFFGVGEIFHSNVWWSRAFAFGEGVGVKAYLLAGLLWLPIPIVAGFVALAAPALGIVVPSADMVGPLVAGKLLGTAGAVIVFVVVFAALASSLDSVLAATADLVTQDIYRGHLKPDASNEHLFKAGKIIMLLLGFVTWLLCLPKLTTLGSLLHFTGAFVASAIWPVLFGLYDPRASGATAAAAMFFGTLAGLLGYFLIGFYVAALVAAAVSLIIMLVGMQLKPGAFDFRQLRQSS</sequence>
<feature type="transmembrane region" description="Helical" evidence="10">
    <location>
        <begin position="315"/>
        <end position="341"/>
    </location>
</feature>